<evidence type="ECO:0000256" key="1">
    <source>
        <dbReference type="ARBA" id="ARBA00022737"/>
    </source>
</evidence>
<dbReference type="SUPFAM" id="SSF50985">
    <property type="entry name" value="RCC1/BLIP-II"/>
    <property type="match status" value="1"/>
</dbReference>
<feature type="compositionally biased region" description="Low complexity" evidence="2">
    <location>
        <begin position="239"/>
        <end position="260"/>
    </location>
</feature>
<dbReference type="PANTHER" id="PTHR22870:SF466">
    <property type="entry name" value="ANKYRIN REPEAT-CONTAINING PROTEIN"/>
    <property type="match status" value="1"/>
</dbReference>
<dbReference type="InterPro" id="IPR051210">
    <property type="entry name" value="Ub_ligase/GEF_domain"/>
</dbReference>
<dbReference type="Gene3D" id="2.130.10.30">
    <property type="entry name" value="Regulator of chromosome condensation 1/beta-lactamase-inhibitor protein II"/>
    <property type="match status" value="1"/>
</dbReference>
<proteinExistence type="predicted"/>
<dbReference type="AlphaFoldDB" id="A0ABD3MU84"/>
<name>A0ABD3MU84_9STRA</name>
<evidence type="ECO:0000313" key="4">
    <source>
        <dbReference type="Proteomes" id="UP001530293"/>
    </source>
</evidence>
<dbReference type="EMBL" id="JALLBG020000084">
    <property type="protein sequence ID" value="KAL3766523.1"/>
    <property type="molecule type" value="Genomic_DNA"/>
</dbReference>
<feature type="region of interest" description="Disordered" evidence="2">
    <location>
        <begin position="311"/>
        <end position="343"/>
    </location>
</feature>
<reference evidence="3 4" key="1">
    <citation type="submission" date="2024-10" db="EMBL/GenBank/DDBJ databases">
        <title>Updated reference genomes for cyclostephanoid diatoms.</title>
        <authorList>
            <person name="Roberts W.R."/>
            <person name="Alverson A.J."/>
        </authorList>
    </citation>
    <scope>NUCLEOTIDE SEQUENCE [LARGE SCALE GENOMIC DNA]</scope>
    <source>
        <strain evidence="3 4">AJA232-27</strain>
    </source>
</reference>
<feature type="compositionally biased region" description="Polar residues" evidence="2">
    <location>
        <begin position="387"/>
        <end position="400"/>
    </location>
</feature>
<feature type="region of interest" description="Disordered" evidence="2">
    <location>
        <begin position="1"/>
        <end position="39"/>
    </location>
</feature>
<gene>
    <name evidence="3" type="ORF">ACHAWU_000318</name>
</gene>
<dbReference type="PANTHER" id="PTHR22870">
    <property type="entry name" value="REGULATOR OF CHROMOSOME CONDENSATION"/>
    <property type="match status" value="1"/>
</dbReference>
<sequence length="581" mass="63279">MNARRNSPQQLQQQHQQQRHDQPAGPPEPEPNTNSTSCTHDYPLYSWHLNNSKTMTATSRDETLILTRRGEVLVCRHRRPLRADNKHATGSRIINGDANNVAPLPQLNGNDETYSRSNTTPGRVWDHSAYCEPPTLDRLTINGNSNDHNNNNLHHLLPTMRTTARVTVTSESSPTPFSLFGVPTHLHHLSQIRITKISAHPRGQHVLLISTEGLLFSYGSNEFGQLGLGYNGSGTLLSSPPNSPLSPNSLSSPSSSSSSLIGSPKSHRQFEKTTVPSIVTSLLRNGGKSINCAAGIDYSLVVVKTEGSRRMIGSSGGGGPRNNHRHAKRQDPNGVGPQQNQQQQPNFVHHQMYGFGNNEHRKLGLHGDRQRRDDIYRFSGGGEAQEATFSPPSSPGSLADSSLDGMSEDASTSTTTCIYLPRRCALECTVVPECISSIPPYGIFSIAASIHHSTALVRRPSGIIELFAWGKDNAFGLESPISLPDSSEKQHVGEMDDGAESNRALSTCSLIDGDSTLPPPSSECLERTGESELDKKLRRHVHANKYADSVGALPAVDNQGAARSGQLCHDRGGLELWYEDY</sequence>
<evidence type="ECO:0000313" key="3">
    <source>
        <dbReference type="EMBL" id="KAL3766523.1"/>
    </source>
</evidence>
<comment type="caution">
    <text evidence="3">The sequence shown here is derived from an EMBL/GenBank/DDBJ whole genome shotgun (WGS) entry which is preliminary data.</text>
</comment>
<feature type="region of interest" description="Disordered" evidence="2">
    <location>
        <begin position="239"/>
        <end position="272"/>
    </location>
</feature>
<protein>
    <submittedName>
        <fullName evidence="3">Uncharacterized protein</fullName>
    </submittedName>
</protein>
<feature type="region of interest" description="Disordered" evidence="2">
    <location>
        <begin position="382"/>
        <end position="407"/>
    </location>
</feature>
<dbReference type="Proteomes" id="UP001530293">
    <property type="component" value="Unassembled WGS sequence"/>
</dbReference>
<organism evidence="3 4">
    <name type="scientific">Discostella pseudostelligera</name>
    <dbReference type="NCBI Taxonomy" id="259834"/>
    <lineage>
        <taxon>Eukaryota</taxon>
        <taxon>Sar</taxon>
        <taxon>Stramenopiles</taxon>
        <taxon>Ochrophyta</taxon>
        <taxon>Bacillariophyta</taxon>
        <taxon>Coscinodiscophyceae</taxon>
        <taxon>Thalassiosirophycidae</taxon>
        <taxon>Stephanodiscales</taxon>
        <taxon>Stephanodiscaceae</taxon>
        <taxon>Discostella</taxon>
    </lineage>
</organism>
<keyword evidence="1" id="KW-0677">Repeat</keyword>
<keyword evidence="4" id="KW-1185">Reference proteome</keyword>
<accession>A0ABD3MU84</accession>
<dbReference type="InterPro" id="IPR009091">
    <property type="entry name" value="RCC1/BLIP-II"/>
</dbReference>
<evidence type="ECO:0000256" key="2">
    <source>
        <dbReference type="SAM" id="MobiDB-lite"/>
    </source>
</evidence>